<name>A0A3R8NZI7_9PSEU</name>
<dbReference type="RefSeq" id="WP_125090521.1">
    <property type="nucleotide sequence ID" value="NZ_RSAA01000011.1"/>
</dbReference>
<feature type="transmembrane region" description="Helical" evidence="2">
    <location>
        <begin position="31"/>
        <end position="50"/>
    </location>
</feature>
<feature type="transmembrane region" description="Helical" evidence="2">
    <location>
        <begin position="121"/>
        <end position="143"/>
    </location>
</feature>
<feature type="transmembrane region" description="Helical" evidence="2">
    <location>
        <begin position="394"/>
        <end position="411"/>
    </location>
</feature>
<feature type="transmembrane region" description="Helical" evidence="2">
    <location>
        <begin position="175"/>
        <end position="192"/>
    </location>
</feature>
<evidence type="ECO:0008006" key="5">
    <source>
        <dbReference type="Google" id="ProtNLM"/>
    </source>
</evidence>
<feature type="transmembrane region" description="Helical" evidence="2">
    <location>
        <begin position="448"/>
        <end position="470"/>
    </location>
</feature>
<dbReference type="OrthoDB" id="3752109at2"/>
<keyword evidence="4" id="KW-1185">Reference proteome</keyword>
<proteinExistence type="predicted"/>
<feature type="transmembrane region" description="Helical" evidence="2">
    <location>
        <begin position="714"/>
        <end position="733"/>
    </location>
</feature>
<feature type="transmembrane region" description="Helical" evidence="2">
    <location>
        <begin position="308"/>
        <end position="326"/>
    </location>
</feature>
<feature type="transmembrane region" description="Helical" evidence="2">
    <location>
        <begin position="423"/>
        <end position="441"/>
    </location>
</feature>
<evidence type="ECO:0000256" key="2">
    <source>
        <dbReference type="SAM" id="Phobius"/>
    </source>
</evidence>
<protein>
    <recommendedName>
        <fullName evidence="5">YfhO family protein</fullName>
    </recommendedName>
</protein>
<evidence type="ECO:0000313" key="3">
    <source>
        <dbReference type="EMBL" id="RRO16658.1"/>
    </source>
</evidence>
<sequence length="748" mass="79985">MTHVVEAAPAEKVERSEPASVPAPGRDRGRAAAPLLTCLLVAALAQLPVLRPGWFYFADDAATQILPMWYHLGNQVRDGVWPPLLDPDLLMGGNLAAETLFGIWSPVNALVWVGVSFSSDVGVAGLVVRTAALALIALGCYLLCRHYGAARWSASALATALPLTGSLLHFDTAKWPAALLAFVWVPFVWLLASRVVRGGTNGFLLFLVGVLAVTAGNPYGLLGVCAVLAAVLVEAALQRKWAQAARLTLVSVAIGAVVPLVYLPLVRTAHMTWRTTSGGVDNTGTLEPHLDDLLNLSMPTYVPDIEGVGVPAVYLCWFVLPLAFWCDWSVLRRRARELAAPALIAAFYLVVALGPAEVWMFRWPLRVVHYGYLALAVLLAVVLTAGLRTDRPRVRAAGTATFLLVSVFFAVDRSPDLVTLKRTVAITVLIGLLIAAGVALHRRRGSRALLAVLQVGTALVFCAQCVWFIGGGPVERSLFPTSPEQMRENYAGRYEGRVLQIGHSSLNEEGAEEAPREVWRDMVIGNSFLLSDVDSVGSYSGIGYMPISDELCMNYHGSTCPEAYDALWRTPRGATVPLADLMLLDTVVVQRASVPQPAVPQGWHLAERNDRVSVLRRDVPASAGTGYLSWASPHLQVRSDTSSGPRAEAVEVHRASGAPGRLVFARSAWPGYTATLNGVRVPAHAGPGGMLEVVLPAGHTGAGRVEITWTPPSLRLGLVSLAGGALLAAGVGLHQVISRRRDTTGAAR</sequence>
<dbReference type="AlphaFoldDB" id="A0A3R8NZI7"/>
<feature type="transmembrane region" description="Helical" evidence="2">
    <location>
        <begin position="221"/>
        <end position="237"/>
    </location>
</feature>
<feature type="transmembrane region" description="Helical" evidence="2">
    <location>
        <begin position="244"/>
        <end position="265"/>
    </location>
</feature>
<feature type="transmembrane region" description="Helical" evidence="2">
    <location>
        <begin position="367"/>
        <end position="387"/>
    </location>
</feature>
<comment type="caution">
    <text evidence="3">The sequence shown here is derived from an EMBL/GenBank/DDBJ whole genome shotgun (WGS) entry which is preliminary data.</text>
</comment>
<evidence type="ECO:0000256" key="1">
    <source>
        <dbReference type="SAM" id="MobiDB-lite"/>
    </source>
</evidence>
<evidence type="ECO:0000313" key="4">
    <source>
        <dbReference type="Proteomes" id="UP000274515"/>
    </source>
</evidence>
<feature type="transmembrane region" description="Helical" evidence="2">
    <location>
        <begin position="150"/>
        <end position="169"/>
    </location>
</feature>
<accession>A0A3R8NZI7</accession>
<keyword evidence="2" id="KW-0812">Transmembrane</keyword>
<organism evidence="3 4">
    <name type="scientific">Saccharopolyspora rhizosphaerae</name>
    <dbReference type="NCBI Taxonomy" id="2492662"/>
    <lineage>
        <taxon>Bacteria</taxon>
        <taxon>Bacillati</taxon>
        <taxon>Actinomycetota</taxon>
        <taxon>Actinomycetes</taxon>
        <taxon>Pseudonocardiales</taxon>
        <taxon>Pseudonocardiaceae</taxon>
        <taxon>Saccharopolyspora</taxon>
    </lineage>
</organism>
<gene>
    <name evidence="3" type="ORF">EIL87_12600</name>
</gene>
<dbReference type="EMBL" id="RSAA01000011">
    <property type="protein sequence ID" value="RRO16658.1"/>
    <property type="molecule type" value="Genomic_DNA"/>
</dbReference>
<keyword evidence="2" id="KW-0472">Membrane</keyword>
<feature type="transmembrane region" description="Helical" evidence="2">
    <location>
        <begin position="199"/>
        <end position="215"/>
    </location>
</feature>
<reference evidence="3 4" key="1">
    <citation type="submission" date="2018-11" db="EMBL/GenBank/DDBJ databases">
        <title>Saccharopolyspora rhizosphaerae sp. nov., an actinomycete isolated from rhizosphere soil in Thailand.</title>
        <authorList>
            <person name="Intra B."/>
            <person name="Euanorasetr J."/>
            <person name="Take A."/>
            <person name="Inahashi Y."/>
            <person name="Mori M."/>
            <person name="Panbangred W."/>
            <person name="Matsumoto A."/>
        </authorList>
    </citation>
    <scope>NUCLEOTIDE SEQUENCE [LARGE SCALE GENOMIC DNA]</scope>
    <source>
        <strain evidence="3 4">H219</strain>
    </source>
</reference>
<keyword evidence="2" id="KW-1133">Transmembrane helix</keyword>
<dbReference type="Proteomes" id="UP000274515">
    <property type="component" value="Unassembled WGS sequence"/>
</dbReference>
<feature type="transmembrane region" description="Helical" evidence="2">
    <location>
        <begin position="338"/>
        <end position="361"/>
    </location>
</feature>
<feature type="region of interest" description="Disordered" evidence="1">
    <location>
        <begin position="1"/>
        <end position="27"/>
    </location>
</feature>